<dbReference type="InterPro" id="IPR036291">
    <property type="entry name" value="NAD(P)-bd_dom_sf"/>
</dbReference>
<organism evidence="5 6">
    <name type="scientific">Actinomadura logoneensis</name>
    <dbReference type="NCBI Taxonomy" id="2293572"/>
    <lineage>
        <taxon>Bacteria</taxon>
        <taxon>Bacillati</taxon>
        <taxon>Actinomycetota</taxon>
        <taxon>Actinomycetes</taxon>
        <taxon>Streptosporangiales</taxon>
        <taxon>Thermomonosporaceae</taxon>
        <taxon>Actinomadura</taxon>
    </lineage>
</organism>
<dbReference type="SUPFAM" id="SSF55347">
    <property type="entry name" value="Glyceraldehyde-3-phosphate dehydrogenase-like, C-terminal domain"/>
    <property type="match status" value="1"/>
</dbReference>
<dbReference type="InterPro" id="IPR055170">
    <property type="entry name" value="GFO_IDH_MocA-like_dom"/>
</dbReference>
<dbReference type="InterPro" id="IPR000683">
    <property type="entry name" value="Gfo/Idh/MocA-like_OxRdtase_N"/>
</dbReference>
<name>A0A372JEQ1_9ACTN</name>
<evidence type="ECO:0000313" key="6">
    <source>
        <dbReference type="Proteomes" id="UP000261811"/>
    </source>
</evidence>
<dbReference type="PANTHER" id="PTHR22604:SF105">
    <property type="entry name" value="TRANS-1,2-DIHYDROBENZENE-1,2-DIOL DEHYDROGENASE"/>
    <property type="match status" value="1"/>
</dbReference>
<dbReference type="Pfam" id="PF22725">
    <property type="entry name" value="GFO_IDH_MocA_C3"/>
    <property type="match status" value="1"/>
</dbReference>
<feature type="non-terminal residue" evidence="5">
    <location>
        <position position="308"/>
    </location>
</feature>
<evidence type="ECO:0000259" key="4">
    <source>
        <dbReference type="Pfam" id="PF22725"/>
    </source>
</evidence>
<dbReference type="InterPro" id="IPR050984">
    <property type="entry name" value="Gfo/Idh/MocA_domain"/>
</dbReference>
<evidence type="ECO:0000259" key="3">
    <source>
        <dbReference type="Pfam" id="PF01408"/>
    </source>
</evidence>
<feature type="domain" description="Gfo/Idh/MocA-like oxidoreductase N-terminal" evidence="3">
    <location>
        <begin position="13"/>
        <end position="131"/>
    </location>
</feature>
<dbReference type="GO" id="GO:0000166">
    <property type="term" value="F:nucleotide binding"/>
    <property type="evidence" value="ECO:0007669"/>
    <property type="project" value="InterPro"/>
</dbReference>
<dbReference type="Proteomes" id="UP000261811">
    <property type="component" value="Unassembled WGS sequence"/>
</dbReference>
<dbReference type="Gene3D" id="3.30.360.10">
    <property type="entry name" value="Dihydrodipicolinate Reductase, domain 2"/>
    <property type="match status" value="1"/>
</dbReference>
<keyword evidence="6" id="KW-1185">Reference proteome</keyword>
<keyword evidence="2" id="KW-0560">Oxidoreductase</keyword>
<reference evidence="5 6" key="1">
    <citation type="submission" date="2018-08" db="EMBL/GenBank/DDBJ databases">
        <title>Actinomadura jelena sp. nov., a novel Actinomycete isolated from soil in Chad.</title>
        <authorList>
            <person name="Shi L."/>
        </authorList>
    </citation>
    <scope>NUCLEOTIDE SEQUENCE [LARGE SCALE GENOMIC DNA]</scope>
    <source>
        <strain evidence="5 6">NEAU-G17</strain>
    </source>
</reference>
<comment type="caution">
    <text evidence="5">The sequence shown here is derived from an EMBL/GenBank/DDBJ whole genome shotgun (WGS) entry which is preliminary data.</text>
</comment>
<accession>A0A372JEQ1</accession>
<feature type="domain" description="GFO/IDH/MocA-like oxidoreductase" evidence="4">
    <location>
        <begin position="143"/>
        <end position="255"/>
    </location>
</feature>
<dbReference type="SUPFAM" id="SSF51735">
    <property type="entry name" value="NAD(P)-binding Rossmann-fold domains"/>
    <property type="match status" value="1"/>
</dbReference>
<gene>
    <name evidence="5" type="ORF">DZF91_27495</name>
</gene>
<dbReference type="Pfam" id="PF01408">
    <property type="entry name" value="GFO_IDH_MocA"/>
    <property type="match status" value="1"/>
</dbReference>
<evidence type="ECO:0000313" key="5">
    <source>
        <dbReference type="EMBL" id="RFU38477.1"/>
    </source>
</evidence>
<proteinExistence type="inferred from homology"/>
<dbReference type="PANTHER" id="PTHR22604">
    <property type="entry name" value="OXIDOREDUCTASES"/>
    <property type="match status" value="1"/>
</dbReference>
<dbReference type="AlphaFoldDB" id="A0A372JEQ1"/>
<comment type="similarity">
    <text evidence="1">Belongs to the Gfo/Idh/MocA family.</text>
</comment>
<dbReference type="Gene3D" id="3.40.50.720">
    <property type="entry name" value="NAD(P)-binding Rossmann-like Domain"/>
    <property type="match status" value="1"/>
</dbReference>
<dbReference type="EMBL" id="QURH01000791">
    <property type="protein sequence ID" value="RFU38477.1"/>
    <property type="molecule type" value="Genomic_DNA"/>
</dbReference>
<dbReference type="GO" id="GO:0016491">
    <property type="term" value="F:oxidoreductase activity"/>
    <property type="evidence" value="ECO:0007669"/>
    <property type="project" value="UniProtKB-KW"/>
</dbReference>
<evidence type="ECO:0000256" key="1">
    <source>
        <dbReference type="ARBA" id="ARBA00010928"/>
    </source>
</evidence>
<evidence type="ECO:0000256" key="2">
    <source>
        <dbReference type="ARBA" id="ARBA00023002"/>
    </source>
</evidence>
<protein>
    <submittedName>
        <fullName evidence="5">Gfo/Idh/MocA family oxidoreductase</fullName>
    </submittedName>
</protein>
<sequence>MTAGGAGGVGGAVRVGVLGGADIAWRRTLPALTAEPGVRVVAVASRSGRRAARFAERFGCAAVTGYDALLARDDIDAVYVPLPAGLLHRWTRAALDSGRHVLAEKPLGEDGDQARDLVACANARGLVLMENVAFQLHPQHDVVRSLLAEGAVGEPREFRAVFGIPPLPGDDVRYRPDLGGGALLDLGFYPLRAARMFLGAGLEVAGARLRPGPSGVDVAGSALLAAPDGTTASVSFGFEHAYRSTYELWGSAGRVRAVRAFTPPPDHRPRITVDGPGGRRVLEAPAADQFALLAADFAAAVRTGRDLR</sequence>